<dbReference type="PANTHER" id="PTHR42695:SF5">
    <property type="entry name" value="GLUTAMINE AMIDOTRANSFERASE YLR126C-RELATED"/>
    <property type="match status" value="1"/>
</dbReference>
<dbReference type="AlphaFoldDB" id="A0A849KZT8"/>
<keyword evidence="2" id="KW-0378">Hydrolase</keyword>
<dbReference type="SUPFAM" id="SSF52317">
    <property type="entry name" value="Class I glutamine amidotransferase-like"/>
    <property type="match status" value="1"/>
</dbReference>
<proteinExistence type="predicted"/>
<evidence type="ECO:0000259" key="1">
    <source>
        <dbReference type="Pfam" id="PF00117"/>
    </source>
</evidence>
<gene>
    <name evidence="2" type="ORF">HMH01_04190</name>
</gene>
<dbReference type="Gene3D" id="3.40.50.880">
    <property type="match status" value="1"/>
</dbReference>
<sequence>MKIGILLTGKLPPAMVSRHGEYDAFFRRLLGAVDPGLEFFTVDVVDGEPLGDPARADGWLVTGSRHGVYEDHPWIEPLKAFLRAAIEGRVPVVGVCFGHQILAEALGGRAVKSDRGWGLGVHSYKPAVTPSWMPEGLAYDWNAIAIHQDQVVEIPEHATVLAASDFCPYAALAYGDPEAPYAISVQPHPEYTADALREVMDLRMKDKLPPEILSRATESLDTGVSGDAEWAKAIVSYFRAAGARRPASAGSV</sequence>
<name>A0A849KZT8_9RHOB</name>
<dbReference type="RefSeq" id="WP_171322779.1">
    <property type="nucleotide sequence ID" value="NZ_JABFBC010000001.1"/>
</dbReference>
<comment type="caution">
    <text evidence="2">The sequence shown here is derived from an EMBL/GenBank/DDBJ whole genome shotgun (WGS) entry which is preliminary data.</text>
</comment>
<reference evidence="2 3" key="1">
    <citation type="submission" date="2020-05" db="EMBL/GenBank/DDBJ databases">
        <title>Gimesia benthica sp. nov., a novel planctomycete isolated from a deep-sea water sample of the Northwest Indian Ocean.</title>
        <authorList>
            <person name="Wang J."/>
            <person name="Ruan C."/>
            <person name="Song L."/>
            <person name="Zhu Y."/>
            <person name="Li A."/>
            <person name="Zheng X."/>
            <person name="Wang L."/>
            <person name="Lu Z."/>
            <person name="Huang Y."/>
            <person name="Du W."/>
            <person name="Zhou Y."/>
            <person name="Huang L."/>
            <person name="Dai X."/>
        </authorList>
    </citation>
    <scope>NUCLEOTIDE SEQUENCE [LARGE SCALE GENOMIC DNA]</scope>
    <source>
        <strain evidence="2 3">YYQ-30</strain>
    </source>
</reference>
<dbReference type="GO" id="GO:0016787">
    <property type="term" value="F:hydrolase activity"/>
    <property type="evidence" value="ECO:0007669"/>
    <property type="project" value="UniProtKB-KW"/>
</dbReference>
<dbReference type="CDD" id="cd01741">
    <property type="entry name" value="GATase1_1"/>
    <property type="match status" value="1"/>
</dbReference>
<accession>A0A849KZT8</accession>
<protein>
    <submittedName>
        <fullName evidence="2">C26 family cysteine hydrolase domain-containing family</fullName>
    </submittedName>
</protein>
<dbReference type="PROSITE" id="PS51273">
    <property type="entry name" value="GATASE_TYPE_1"/>
    <property type="match status" value="1"/>
</dbReference>
<dbReference type="InterPro" id="IPR017926">
    <property type="entry name" value="GATASE"/>
</dbReference>
<evidence type="ECO:0000313" key="3">
    <source>
        <dbReference type="Proteomes" id="UP000572377"/>
    </source>
</evidence>
<dbReference type="InterPro" id="IPR044992">
    <property type="entry name" value="ChyE-like"/>
</dbReference>
<keyword evidence="3" id="KW-1185">Reference proteome</keyword>
<evidence type="ECO:0000313" key="2">
    <source>
        <dbReference type="EMBL" id="NNU79634.1"/>
    </source>
</evidence>
<dbReference type="EMBL" id="JABFBC010000001">
    <property type="protein sequence ID" value="NNU79634.1"/>
    <property type="molecule type" value="Genomic_DNA"/>
</dbReference>
<organism evidence="2 3">
    <name type="scientific">Halovulum dunhuangense</name>
    <dbReference type="NCBI Taxonomy" id="1505036"/>
    <lineage>
        <taxon>Bacteria</taxon>
        <taxon>Pseudomonadati</taxon>
        <taxon>Pseudomonadota</taxon>
        <taxon>Alphaproteobacteria</taxon>
        <taxon>Rhodobacterales</taxon>
        <taxon>Paracoccaceae</taxon>
        <taxon>Halovulum</taxon>
    </lineage>
</organism>
<dbReference type="InterPro" id="IPR029062">
    <property type="entry name" value="Class_I_gatase-like"/>
</dbReference>
<dbReference type="GO" id="GO:0005829">
    <property type="term" value="C:cytosol"/>
    <property type="evidence" value="ECO:0007669"/>
    <property type="project" value="TreeGrafter"/>
</dbReference>
<dbReference type="Proteomes" id="UP000572377">
    <property type="component" value="Unassembled WGS sequence"/>
</dbReference>
<dbReference type="Pfam" id="PF00117">
    <property type="entry name" value="GATase"/>
    <property type="match status" value="1"/>
</dbReference>
<feature type="domain" description="Glutamine amidotransferase" evidence="1">
    <location>
        <begin position="75"/>
        <end position="194"/>
    </location>
</feature>
<dbReference type="PANTHER" id="PTHR42695">
    <property type="entry name" value="GLUTAMINE AMIDOTRANSFERASE YLR126C-RELATED"/>
    <property type="match status" value="1"/>
</dbReference>